<sequence length="66" mass="7488">MMHLLIGLSIGLVAGLGLGLLLGLRIERKFQAFLRGVQTHKVTQLFSRYYITEEGIRDSSKDYSEF</sequence>
<name>A0A6J4LJW6_9SPHI</name>
<gene>
    <name evidence="1" type="ORF">AVDCRST_MAG56-7590</name>
</gene>
<evidence type="ECO:0000313" key="1">
    <source>
        <dbReference type="EMBL" id="CAA9333775.1"/>
    </source>
</evidence>
<reference evidence="1" key="1">
    <citation type="submission" date="2020-02" db="EMBL/GenBank/DDBJ databases">
        <authorList>
            <person name="Meier V. D."/>
        </authorList>
    </citation>
    <scope>NUCLEOTIDE SEQUENCE</scope>
    <source>
        <strain evidence="1">AVDCRST_MAG56</strain>
    </source>
</reference>
<dbReference type="AlphaFoldDB" id="A0A6J4LJW6"/>
<organism evidence="1">
    <name type="scientific">uncultured Cytophagales bacterium</name>
    <dbReference type="NCBI Taxonomy" id="158755"/>
    <lineage>
        <taxon>Bacteria</taxon>
        <taxon>Pseudomonadati</taxon>
        <taxon>Bacteroidota</taxon>
        <taxon>Sphingobacteriia</taxon>
        <taxon>Sphingobacteriales</taxon>
        <taxon>environmental samples</taxon>
    </lineage>
</organism>
<proteinExistence type="predicted"/>
<dbReference type="EMBL" id="CADCTQ010000632">
    <property type="protein sequence ID" value="CAA9333775.1"/>
    <property type="molecule type" value="Genomic_DNA"/>
</dbReference>
<protein>
    <submittedName>
        <fullName evidence="1">Uncharacterized protein</fullName>
    </submittedName>
</protein>
<accession>A0A6J4LJW6</accession>